<keyword evidence="2 4" id="KW-0732">Signal</keyword>
<feature type="chain" id="PRO_5039166082" evidence="4">
    <location>
        <begin position="27"/>
        <end position="533"/>
    </location>
</feature>
<reference evidence="7 8" key="1">
    <citation type="submission" date="2016-10" db="EMBL/GenBank/DDBJ databases">
        <authorList>
            <person name="de Groot N.N."/>
        </authorList>
    </citation>
    <scope>NUCLEOTIDE SEQUENCE [LARGE SCALE GENOMIC DNA]</scope>
    <source>
        <strain evidence="7 8">DSM 44637</strain>
    </source>
</reference>
<evidence type="ECO:0000256" key="4">
    <source>
        <dbReference type="SAM" id="SignalP"/>
    </source>
</evidence>
<evidence type="ECO:0000256" key="1">
    <source>
        <dbReference type="ARBA" id="ARBA00010088"/>
    </source>
</evidence>
<evidence type="ECO:0000256" key="2">
    <source>
        <dbReference type="ARBA" id="ARBA00022729"/>
    </source>
</evidence>
<accession>A0A1I5ZL61</accession>
<dbReference type="RefSeq" id="WP_093576440.1">
    <property type="nucleotide sequence ID" value="NZ_FOWC01000015.1"/>
</dbReference>
<gene>
    <name evidence="7" type="ORF">SAMN05421854_115174</name>
</gene>
<evidence type="ECO:0000259" key="5">
    <source>
        <dbReference type="Pfam" id="PF00561"/>
    </source>
</evidence>
<dbReference type="Pfam" id="PF00561">
    <property type="entry name" value="Abhydrolase_1"/>
    <property type="match status" value="1"/>
</dbReference>
<dbReference type="Proteomes" id="UP000199137">
    <property type="component" value="Unassembled WGS sequence"/>
</dbReference>
<dbReference type="PANTHER" id="PTHR43248:SF29">
    <property type="entry name" value="TRIPEPTIDYL AMINOPEPTIDASE"/>
    <property type="match status" value="1"/>
</dbReference>
<dbReference type="SUPFAM" id="SSF53474">
    <property type="entry name" value="alpha/beta-Hydrolases"/>
    <property type="match status" value="1"/>
</dbReference>
<dbReference type="InterPro" id="IPR013595">
    <property type="entry name" value="Pept_S33_TAP-like_C"/>
</dbReference>
<organism evidence="7 8">
    <name type="scientific">Amycolatopsis rubida</name>
    <dbReference type="NCBI Taxonomy" id="112413"/>
    <lineage>
        <taxon>Bacteria</taxon>
        <taxon>Bacillati</taxon>
        <taxon>Actinomycetota</taxon>
        <taxon>Actinomycetes</taxon>
        <taxon>Pseudonocardiales</taxon>
        <taxon>Pseudonocardiaceae</taxon>
        <taxon>Amycolatopsis</taxon>
    </lineage>
</organism>
<dbReference type="EMBL" id="FOWC01000015">
    <property type="protein sequence ID" value="SFQ57204.1"/>
    <property type="molecule type" value="Genomic_DNA"/>
</dbReference>
<dbReference type="InterPro" id="IPR051601">
    <property type="entry name" value="Serine_prot/Carboxylest_S33"/>
</dbReference>
<feature type="domain" description="Peptidase S33 tripeptidyl aminopeptidase-like C-terminal" evidence="6">
    <location>
        <begin position="387"/>
        <end position="483"/>
    </location>
</feature>
<comment type="similarity">
    <text evidence="1">Belongs to the peptidase S33 family.</text>
</comment>
<evidence type="ECO:0000259" key="6">
    <source>
        <dbReference type="Pfam" id="PF08386"/>
    </source>
</evidence>
<feature type="signal peptide" evidence="4">
    <location>
        <begin position="1"/>
        <end position="26"/>
    </location>
</feature>
<dbReference type="InterPro" id="IPR029058">
    <property type="entry name" value="AB_hydrolase_fold"/>
</dbReference>
<dbReference type="AlphaFoldDB" id="A0A1I5ZL61"/>
<keyword evidence="3" id="KW-0378">Hydrolase</keyword>
<dbReference type="STRING" id="112413.SAMN05421854_115174"/>
<dbReference type="Gene3D" id="3.40.50.1820">
    <property type="entry name" value="alpha/beta hydrolase"/>
    <property type="match status" value="1"/>
</dbReference>
<evidence type="ECO:0000256" key="3">
    <source>
        <dbReference type="ARBA" id="ARBA00022801"/>
    </source>
</evidence>
<feature type="domain" description="AB hydrolase-1" evidence="5">
    <location>
        <begin position="90"/>
        <end position="258"/>
    </location>
</feature>
<protein>
    <submittedName>
        <fullName evidence="7">TAP-like protein</fullName>
    </submittedName>
</protein>
<sequence>MRKIVTALAAAAVAAGMLAVAPAATAVQPEGPGYAPPPIKWGPCSAPSLAKAGAECGFLTAPMDYAQPSGETVQIAVSRVKHKTAKFQGVLLVNPGGPGGSGLGLSVLGRNVPKHAGDSYDWIGFDPRGVGSSKPALTCDGNYFAPVRPAYVPKTPQLETAWRARTKGYAEDCAKNGPLLGHIKTTDVAQDMESLRKALGQKQINYYGFSYGTYLGQVYSTLYPDRMRRMVLDGNVDPRKVWYDANLDQDVAFDRNIKIYFGWLAKYDNVYHLGKTGSAVEQLWYAQQRKLDRAPAGGVIGGDEWTDVFLQAGYYVFGWEDMAKAFDGWVHRGDWQTLKALYDKSNAPGDDNGYAVYNAVQCTDAQWPRDWNRWHRDAWATHTRAPFETWSNTWYNATCLNWPAKPGKPVDIDGSKASGALLISEELDAATPYTGSLEVRKRYPRSSLISAPGGTTHAGSLSGVSCVDDKVADYLATGALPKRVRGDRSDVQCASVPQPVPSPVASGAQQKADAAAKAAAEEKQSLLAGLLRF</sequence>
<proteinExistence type="inferred from homology"/>
<dbReference type="OrthoDB" id="4498590at2"/>
<dbReference type="Pfam" id="PF08386">
    <property type="entry name" value="Abhydrolase_4"/>
    <property type="match status" value="1"/>
</dbReference>
<evidence type="ECO:0000313" key="7">
    <source>
        <dbReference type="EMBL" id="SFQ57204.1"/>
    </source>
</evidence>
<dbReference type="InterPro" id="IPR000073">
    <property type="entry name" value="AB_hydrolase_1"/>
</dbReference>
<name>A0A1I5ZL61_9PSEU</name>
<dbReference type="PANTHER" id="PTHR43248">
    <property type="entry name" value="2-SUCCINYL-6-HYDROXY-2,4-CYCLOHEXADIENE-1-CARBOXYLATE SYNTHASE"/>
    <property type="match status" value="1"/>
</dbReference>
<dbReference type="GO" id="GO:0016787">
    <property type="term" value="F:hydrolase activity"/>
    <property type="evidence" value="ECO:0007669"/>
    <property type="project" value="UniProtKB-KW"/>
</dbReference>
<evidence type="ECO:0000313" key="8">
    <source>
        <dbReference type="Proteomes" id="UP000199137"/>
    </source>
</evidence>